<sequence>MDNSIASRLRRKKRLGDLLLGAGVITQEQLEEALKKQKEAGNGQKLGMTLVDMGIMNDEIIAEALCHQMGLERVHLAGITIEDEVLALVDEKVLRKYMLLPYEFAPDNPNVLRVAFSDPLDMIAMDDLSIITGMQIEVRVTTVKDVSQALDRFYGNSEAMKVADQFAAERREKYGNNKDGKEESEEVKQAPIVRLVNQIIEQAVHKRTSDIHFEPLENQLRIRFRVDGVLQEAMRHDISLLSAMVARIKIVGGMDISEKRKPQDGRMTQIVDRQEYDIRVSILPTVYGEKIVMRLAQKTALSRDKKDLGFEPEELHRFEDILKHPNGIMLVTGPTGSGKSTTLYTALSELNTDEVNIITVEDPVEANINGINQVQVNAKAGLTFAAALRSILRQDPDIIMIGEIRDGETAGIAVESAITGHLVVSTLHTNSAASTISRLADMGIENYLISDAVIGVIAQRLLRRVCPRCKRMVPADDLEKKELGIPEEKWGEEILIPHIEPNEECLECGGAGYKGRIGIYEIMQMSPSLKRIIATGGTAEELEKQAIAEGMNTLVMSANKQVLKGITTLQEVHRVAYDN</sequence>
<dbReference type="InterPro" id="IPR007831">
    <property type="entry name" value="T2SS_GspE_N"/>
</dbReference>
<dbReference type="InterPro" id="IPR037257">
    <property type="entry name" value="T2SS_E_N_sf"/>
</dbReference>
<protein>
    <submittedName>
        <fullName evidence="5">Flp pilus assembly complex ATPase component TadA</fullName>
    </submittedName>
</protein>
<dbReference type="InterPro" id="IPR027417">
    <property type="entry name" value="P-loop_NTPase"/>
</dbReference>
<accession>A0ABR7N0S1</accession>
<comment type="caution">
    <text evidence="5">The sequence shown here is derived from an EMBL/GenBank/DDBJ whole genome shotgun (WGS) entry which is preliminary data.</text>
</comment>
<dbReference type="Gene3D" id="3.40.50.300">
    <property type="entry name" value="P-loop containing nucleotide triphosphate hydrolases"/>
    <property type="match status" value="1"/>
</dbReference>
<dbReference type="SMART" id="SM00382">
    <property type="entry name" value="AAA"/>
    <property type="match status" value="1"/>
</dbReference>
<dbReference type="InterPro" id="IPR003593">
    <property type="entry name" value="AAA+_ATPase"/>
</dbReference>
<evidence type="ECO:0000313" key="6">
    <source>
        <dbReference type="Proteomes" id="UP000606193"/>
    </source>
</evidence>
<dbReference type="PANTHER" id="PTHR30258">
    <property type="entry name" value="TYPE II SECRETION SYSTEM PROTEIN GSPE-RELATED"/>
    <property type="match status" value="1"/>
</dbReference>
<organism evidence="5 6">
    <name type="scientific">Jutongia huaianensis</name>
    <dbReference type="NCBI Taxonomy" id="2763668"/>
    <lineage>
        <taxon>Bacteria</taxon>
        <taxon>Bacillati</taxon>
        <taxon>Bacillota</taxon>
        <taxon>Clostridia</taxon>
        <taxon>Lachnospirales</taxon>
        <taxon>Lachnospiraceae</taxon>
        <taxon>Jutongia</taxon>
    </lineage>
</organism>
<feature type="domain" description="Bacterial type II secretion system protein E" evidence="4">
    <location>
        <begin position="392"/>
        <end position="406"/>
    </location>
</feature>
<evidence type="ECO:0000256" key="2">
    <source>
        <dbReference type="ARBA" id="ARBA00022741"/>
    </source>
</evidence>
<dbReference type="Pfam" id="PF00437">
    <property type="entry name" value="T2SSE"/>
    <property type="match status" value="1"/>
</dbReference>
<reference evidence="5 6" key="1">
    <citation type="submission" date="2020-08" db="EMBL/GenBank/DDBJ databases">
        <title>Genome public.</title>
        <authorList>
            <person name="Liu C."/>
            <person name="Sun Q."/>
        </authorList>
    </citation>
    <scope>NUCLEOTIDE SEQUENCE [LARGE SCALE GENOMIC DNA]</scope>
    <source>
        <strain evidence="5 6">NSJ-37</strain>
    </source>
</reference>
<dbReference type="CDD" id="cd01129">
    <property type="entry name" value="PulE-GspE-like"/>
    <property type="match status" value="1"/>
</dbReference>
<evidence type="ECO:0000259" key="4">
    <source>
        <dbReference type="PROSITE" id="PS00662"/>
    </source>
</evidence>
<dbReference type="Gene3D" id="3.30.300.160">
    <property type="entry name" value="Type II secretion system, protein E, N-terminal domain"/>
    <property type="match status" value="1"/>
</dbReference>
<keyword evidence="2" id="KW-0547">Nucleotide-binding</keyword>
<dbReference type="PROSITE" id="PS00662">
    <property type="entry name" value="T2SP_E"/>
    <property type="match status" value="1"/>
</dbReference>
<evidence type="ECO:0000313" key="5">
    <source>
        <dbReference type="EMBL" id="MBC8562089.1"/>
    </source>
</evidence>
<keyword evidence="3" id="KW-0067">ATP-binding</keyword>
<evidence type="ECO:0000256" key="3">
    <source>
        <dbReference type="ARBA" id="ARBA00022840"/>
    </source>
</evidence>
<dbReference type="InterPro" id="IPR001482">
    <property type="entry name" value="T2SS/T4SS_dom"/>
</dbReference>
<gene>
    <name evidence="5" type="primary">tadA</name>
    <name evidence="5" type="ORF">H8704_05480</name>
</gene>
<dbReference type="Pfam" id="PF05157">
    <property type="entry name" value="MshEN"/>
    <property type="match status" value="1"/>
</dbReference>
<dbReference type="SUPFAM" id="SSF160246">
    <property type="entry name" value="EspE N-terminal domain-like"/>
    <property type="match status" value="1"/>
</dbReference>
<evidence type="ECO:0000256" key="1">
    <source>
        <dbReference type="ARBA" id="ARBA00006611"/>
    </source>
</evidence>
<keyword evidence="6" id="KW-1185">Reference proteome</keyword>
<comment type="similarity">
    <text evidence="1">Belongs to the GSP E family.</text>
</comment>
<dbReference type="EMBL" id="JACRSX010000004">
    <property type="protein sequence ID" value="MBC8562089.1"/>
    <property type="molecule type" value="Genomic_DNA"/>
</dbReference>
<dbReference type="Proteomes" id="UP000606193">
    <property type="component" value="Unassembled WGS sequence"/>
</dbReference>
<dbReference type="Gene3D" id="3.30.450.90">
    <property type="match status" value="1"/>
</dbReference>
<dbReference type="PANTHER" id="PTHR30258:SF1">
    <property type="entry name" value="PROTEIN TRANSPORT PROTEIN HOFB HOMOLOG"/>
    <property type="match status" value="1"/>
</dbReference>
<dbReference type="RefSeq" id="WP_249297617.1">
    <property type="nucleotide sequence ID" value="NZ_JACRSX010000004.1"/>
</dbReference>
<proteinExistence type="inferred from homology"/>
<name>A0ABR7N0S1_9FIRM</name>
<dbReference type="SUPFAM" id="SSF52540">
    <property type="entry name" value="P-loop containing nucleoside triphosphate hydrolases"/>
    <property type="match status" value="1"/>
</dbReference>